<dbReference type="Pfam" id="PF07196">
    <property type="entry name" value="Flagellin_IN"/>
    <property type="match status" value="2"/>
</dbReference>
<dbReference type="NCBIfam" id="NF010116">
    <property type="entry name" value="PRK13589.1"/>
    <property type="match status" value="1"/>
</dbReference>
<proteinExistence type="inferred from homology"/>
<dbReference type="EMBL" id="VEVS01000056">
    <property type="protein sequence ID" value="TNO40506.1"/>
    <property type="molecule type" value="Genomic_DNA"/>
</dbReference>
<keyword evidence="3 4" id="KW-0975">Bacterial flagellum</keyword>
<reference evidence="7 8" key="1">
    <citation type="submission" date="2019-06" db="EMBL/GenBank/DDBJ databases">
        <title>Epidemiology of MDR Campylobacter spp.</title>
        <authorList>
            <person name="Addetia A."/>
            <person name="Greninger A."/>
            <person name="Fang F."/>
        </authorList>
    </citation>
    <scope>NUCLEOTIDE SEQUENCE [LARGE SCALE GENOMIC DNA]</scope>
    <source>
        <strain evidence="7 8">HMC314</strain>
    </source>
</reference>
<dbReference type="GO" id="GO:0005576">
    <property type="term" value="C:extracellular region"/>
    <property type="evidence" value="ECO:0007669"/>
    <property type="project" value="UniProtKB-SubCell"/>
</dbReference>
<dbReference type="Gene3D" id="6.10.10.10">
    <property type="entry name" value="Flagellar export chaperone, C-terminal domain"/>
    <property type="match status" value="1"/>
</dbReference>
<feature type="domain" description="Flagellin N-terminal" evidence="5">
    <location>
        <begin position="5"/>
        <end position="141"/>
    </location>
</feature>
<dbReference type="InterPro" id="IPR042187">
    <property type="entry name" value="Flagellin_C_sub2"/>
</dbReference>
<dbReference type="GO" id="GO:0009288">
    <property type="term" value="C:bacterial-type flagellum"/>
    <property type="evidence" value="ECO:0007669"/>
    <property type="project" value="UniProtKB-SubCell"/>
</dbReference>
<dbReference type="SUPFAM" id="SSF64518">
    <property type="entry name" value="Phase 1 flagellin"/>
    <property type="match status" value="1"/>
</dbReference>
<dbReference type="PANTHER" id="PTHR42792:SF2">
    <property type="entry name" value="FLAGELLIN"/>
    <property type="match status" value="1"/>
</dbReference>
<dbReference type="InterPro" id="IPR010810">
    <property type="entry name" value="Flagellin_hook_IN_motif"/>
</dbReference>
<name>A0A5C4YCS7_CAMJU</name>
<comment type="caution">
    <text evidence="7">The sequence shown here is derived from an EMBL/GenBank/DDBJ whole genome shotgun (WGS) entry which is preliminary data.</text>
</comment>
<evidence type="ECO:0000256" key="3">
    <source>
        <dbReference type="ARBA" id="ARBA00023143"/>
    </source>
</evidence>
<gene>
    <name evidence="7" type="ORF">FH034_09695</name>
</gene>
<dbReference type="Pfam" id="PF00700">
    <property type="entry name" value="Flagellin_C"/>
    <property type="match status" value="1"/>
</dbReference>
<comment type="similarity">
    <text evidence="1 4">Belongs to the bacterial flagellin family.</text>
</comment>
<dbReference type="RefSeq" id="WP_251831877.1">
    <property type="nucleotide sequence ID" value="NZ_VEVS01000056.1"/>
</dbReference>
<evidence type="ECO:0000256" key="4">
    <source>
        <dbReference type="RuleBase" id="RU362073"/>
    </source>
</evidence>
<dbReference type="PRINTS" id="PR00207">
    <property type="entry name" value="FLAGELLIN"/>
</dbReference>
<feature type="domain" description="Flagellin C-terminal" evidence="6">
    <location>
        <begin position="487"/>
        <end position="572"/>
    </location>
</feature>
<evidence type="ECO:0000256" key="2">
    <source>
        <dbReference type="ARBA" id="ARBA00022525"/>
    </source>
</evidence>
<dbReference type="PANTHER" id="PTHR42792">
    <property type="entry name" value="FLAGELLIN"/>
    <property type="match status" value="1"/>
</dbReference>
<evidence type="ECO:0000313" key="7">
    <source>
        <dbReference type="EMBL" id="TNO40506.1"/>
    </source>
</evidence>
<evidence type="ECO:0000259" key="6">
    <source>
        <dbReference type="Pfam" id="PF00700"/>
    </source>
</evidence>
<dbReference type="Gene3D" id="1.20.1330.10">
    <property type="entry name" value="f41 fragment of flagellin, N-terminal domain"/>
    <property type="match status" value="2"/>
</dbReference>
<organism evidence="7 8">
    <name type="scientific">Campylobacter jejuni</name>
    <dbReference type="NCBI Taxonomy" id="197"/>
    <lineage>
        <taxon>Bacteria</taxon>
        <taxon>Pseudomonadati</taxon>
        <taxon>Campylobacterota</taxon>
        <taxon>Epsilonproteobacteria</taxon>
        <taxon>Campylobacterales</taxon>
        <taxon>Campylobacteraceae</taxon>
        <taxon>Campylobacter</taxon>
    </lineage>
</organism>
<dbReference type="NCBIfam" id="NF006264">
    <property type="entry name" value="PRK08411.1"/>
    <property type="match status" value="1"/>
</dbReference>
<keyword evidence="2 4" id="KW-0964">Secreted</keyword>
<evidence type="ECO:0000259" key="5">
    <source>
        <dbReference type="Pfam" id="PF00669"/>
    </source>
</evidence>
<dbReference type="Gene3D" id="3.30.70.2120">
    <property type="match status" value="2"/>
</dbReference>
<evidence type="ECO:0000313" key="8">
    <source>
        <dbReference type="Proteomes" id="UP000312397"/>
    </source>
</evidence>
<dbReference type="AlphaFoldDB" id="A0A5C4YCS7"/>
<keyword evidence="7" id="KW-0969">Cilium</keyword>
<comment type="subcellular location">
    <subcellularLocation>
        <location evidence="4">Secreted</location>
    </subcellularLocation>
    <subcellularLocation>
        <location evidence="4">Bacterial flagellum</location>
    </subcellularLocation>
</comment>
<sequence>MGFRINTNVAALNAKANADLNSKNLDASLSRLSSGLRINSAADDASGMAIADSLRSQANTLGQAINNGNDATGILQTADKAMDEQLKILDTIKTKATQAAQDGQTLKTRTLLQADINRLMEELDNIANTTSFNGKQLLSGNFINQEFQIGASSNQTIKATIGATQSSKIGLTRFETGGKISSSGEVQFTLKNYNGIDDFKFQKVVISTSVGTGLGALADEINKNADKTGVRATFKVETRGMGAVKTGTSSDDFTINGVKIGKVDYQDGDANGALVSAINSVKDATGVQASIDENGKLLLTSREGRGIKIEGNIGGGAFINLNMKENYGRLSLVKNDGKDILVSGTGLSFAGFGTNNFISQASVSLRESKGQIDANIADAMGFGSVNKGVILSGFSSVTAYMSSAGSGFSSGSGFSVGSKGNYSATLTANTIAVSNSSALSRVYNVSAGSGFSSGSNLSQFATMKTTAFGVKDETAGVTTLKGAMAVMDIAETAIANLDQIRADIGSVQNQVTSTINNITVTQVNVRSAESQIRDVDFASESANYSKANILAQSGSYAMAQANAVQQNVLRLLQ</sequence>
<dbReference type="InterPro" id="IPR001492">
    <property type="entry name" value="Flagellin"/>
</dbReference>
<dbReference type="Pfam" id="PF00669">
    <property type="entry name" value="Flagellin_N"/>
    <property type="match status" value="1"/>
</dbReference>
<accession>A0A5C4YCS7</accession>
<dbReference type="InterPro" id="IPR046358">
    <property type="entry name" value="Flagellin_C"/>
</dbReference>
<evidence type="ECO:0000256" key="1">
    <source>
        <dbReference type="ARBA" id="ARBA00005709"/>
    </source>
</evidence>
<dbReference type="GO" id="GO:0005198">
    <property type="term" value="F:structural molecule activity"/>
    <property type="evidence" value="ECO:0007669"/>
    <property type="project" value="UniProtKB-UniRule"/>
</dbReference>
<dbReference type="Proteomes" id="UP000312397">
    <property type="component" value="Unassembled WGS sequence"/>
</dbReference>
<dbReference type="InterPro" id="IPR001029">
    <property type="entry name" value="Flagellin_N"/>
</dbReference>
<comment type="function">
    <text evidence="4">Flagellin is the subunit protein which polymerizes to form the filaments of bacterial flagella.</text>
</comment>
<protein>
    <recommendedName>
        <fullName evidence="4">Flagellin</fullName>
    </recommendedName>
</protein>
<keyword evidence="7" id="KW-0282">Flagellum</keyword>
<keyword evidence="7" id="KW-0966">Cell projection</keyword>